<accession>A0ABP3G453</accession>
<dbReference type="Proteomes" id="UP001500782">
    <property type="component" value="Unassembled WGS sequence"/>
</dbReference>
<proteinExistence type="predicted"/>
<dbReference type="EMBL" id="BAAADJ010000024">
    <property type="protein sequence ID" value="GAA0335239.1"/>
    <property type="molecule type" value="Genomic_DNA"/>
</dbReference>
<comment type="caution">
    <text evidence="2">The sequence shown here is derived from an EMBL/GenBank/DDBJ whole genome shotgun (WGS) entry which is preliminary data.</text>
</comment>
<feature type="transmembrane region" description="Helical" evidence="1">
    <location>
        <begin position="363"/>
        <end position="387"/>
    </location>
</feature>
<sequence>MNDPIIAVLCILGVMVVGEAVSILTRARVPMLLVAMLGYMVLIWTGVFPKEILTTATLGTFGAVMVAPLIIHMGTLIPFKVLKGQVKTVMIALIGMVGSVVLIVAIISPLFGYSTAVSAAGPLAGGTIAFIITTQKLTEMGLASLIAIPALIVAVQGLVGMPIANFFLRRFANNVKKEINQPGYAEVAATAESFMNPEESKKSLIPKKFQTPTVLLFQLFLAGVVANFLGKVTGVNFSVWCLLLGIAGAYFKFFQPKMLERANSFGISMVALIFFIMVPMTDVTPSMFAKSLGVVLVIMVVGIIGIVGGGYIASKIFKWDYNKAIAVALTALLGFPADYIVCEEVSRSVGENEKEEKAIFNEIVTPMLVGGFTTVTTGSIVIASILMNTL</sequence>
<dbReference type="RefSeq" id="WP_343799990.1">
    <property type="nucleotide sequence ID" value="NZ_BAAADJ010000024.1"/>
</dbReference>
<feature type="transmembrane region" description="Helical" evidence="1">
    <location>
        <begin position="89"/>
        <end position="107"/>
    </location>
</feature>
<feature type="transmembrane region" description="Helical" evidence="1">
    <location>
        <begin position="261"/>
        <end position="280"/>
    </location>
</feature>
<keyword evidence="3" id="KW-1185">Reference proteome</keyword>
<evidence type="ECO:0000313" key="2">
    <source>
        <dbReference type="EMBL" id="GAA0335239.1"/>
    </source>
</evidence>
<feature type="transmembrane region" description="Helical" evidence="1">
    <location>
        <begin position="55"/>
        <end position="77"/>
    </location>
</feature>
<gene>
    <name evidence="2" type="ORF">GCM10008967_27610</name>
</gene>
<dbReference type="CDD" id="cd21416">
    <property type="entry name" value="HDC_protein"/>
    <property type="match status" value="1"/>
</dbReference>
<feature type="transmembrane region" description="Helical" evidence="1">
    <location>
        <begin position="292"/>
        <end position="312"/>
    </location>
</feature>
<organism evidence="2 3">
    <name type="scientific">Bacillus carboniphilus</name>
    <dbReference type="NCBI Taxonomy" id="86663"/>
    <lineage>
        <taxon>Bacteria</taxon>
        <taxon>Bacillati</taxon>
        <taxon>Bacillota</taxon>
        <taxon>Bacilli</taxon>
        <taxon>Bacillales</taxon>
        <taxon>Bacillaceae</taxon>
        <taxon>Bacillus</taxon>
    </lineage>
</organism>
<feature type="transmembrane region" description="Helical" evidence="1">
    <location>
        <begin position="237"/>
        <end position="255"/>
    </location>
</feature>
<protein>
    <recommendedName>
        <fullName evidence="4">Integral membrane protein</fullName>
    </recommendedName>
</protein>
<keyword evidence="1" id="KW-0812">Transmembrane</keyword>
<feature type="transmembrane region" description="Helical" evidence="1">
    <location>
        <begin position="31"/>
        <end position="49"/>
    </location>
</feature>
<feature type="transmembrane region" description="Helical" evidence="1">
    <location>
        <begin position="145"/>
        <end position="168"/>
    </location>
</feature>
<evidence type="ECO:0008006" key="4">
    <source>
        <dbReference type="Google" id="ProtNLM"/>
    </source>
</evidence>
<evidence type="ECO:0000256" key="1">
    <source>
        <dbReference type="SAM" id="Phobius"/>
    </source>
</evidence>
<keyword evidence="1" id="KW-0472">Membrane</keyword>
<dbReference type="InterPro" id="IPR049576">
    <property type="entry name" value="HDC-like"/>
</dbReference>
<reference evidence="3" key="1">
    <citation type="journal article" date="2019" name="Int. J. Syst. Evol. Microbiol.">
        <title>The Global Catalogue of Microorganisms (GCM) 10K type strain sequencing project: providing services to taxonomists for standard genome sequencing and annotation.</title>
        <authorList>
            <consortium name="The Broad Institute Genomics Platform"/>
            <consortium name="The Broad Institute Genome Sequencing Center for Infectious Disease"/>
            <person name="Wu L."/>
            <person name="Ma J."/>
        </authorList>
    </citation>
    <scope>NUCLEOTIDE SEQUENCE [LARGE SCALE GENOMIC DNA]</scope>
    <source>
        <strain evidence="3">JCM 9731</strain>
    </source>
</reference>
<feature type="transmembrane region" description="Helical" evidence="1">
    <location>
        <begin position="6"/>
        <end position="24"/>
    </location>
</feature>
<keyword evidence="1" id="KW-1133">Transmembrane helix</keyword>
<evidence type="ECO:0000313" key="3">
    <source>
        <dbReference type="Proteomes" id="UP001500782"/>
    </source>
</evidence>
<feature type="transmembrane region" description="Helical" evidence="1">
    <location>
        <begin position="209"/>
        <end position="230"/>
    </location>
</feature>
<name>A0ABP3G453_9BACI</name>